<keyword evidence="5" id="KW-1185">Reference proteome</keyword>
<comment type="caution">
    <text evidence="4">The sequence shown here is derived from an EMBL/GenBank/DDBJ whole genome shotgun (WGS) entry which is preliminary data.</text>
</comment>
<dbReference type="SMART" id="SM00164">
    <property type="entry name" value="TBC"/>
    <property type="match status" value="1"/>
</dbReference>
<dbReference type="PROSITE" id="PS50086">
    <property type="entry name" value="TBC_RABGAP"/>
    <property type="match status" value="1"/>
</dbReference>
<evidence type="ECO:0000313" key="4">
    <source>
        <dbReference type="EMBL" id="KAK1290544.1"/>
    </source>
</evidence>
<dbReference type="PANTHER" id="PTHR22957:SF337">
    <property type="entry name" value="TBC1 DOMAIN FAMILY MEMBER 5"/>
    <property type="match status" value="1"/>
</dbReference>
<dbReference type="InterPro" id="IPR000195">
    <property type="entry name" value="Rab-GAP-TBC_dom"/>
</dbReference>
<keyword evidence="2" id="KW-0472">Membrane</keyword>
<accession>A0AAV9CPD6</accession>
<dbReference type="PANTHER" id="PTHR22957">
    <property type="entry name" value="TBC1 DOMAIN FAMILY MEMBER GTPASE-ACTIVATING PROTEIN"/>
    <property type="match status" value="1"/>
</dbReference>
<proteinExistence type="predicted"/>
<dbReference type="Gene3D" id="1.10.472.80">
    <property type="entry name" value="Ypt/Rab-GAP domain of gyp1p, domain 3"/>
    <property type="match status" value="1"/>
</dbReference>
<keyword evidence="2" id="KW-0812">Transmembrane</keyword>
<sequence length="377" mass="42534">MTGYANLRRCLLVGPHFPKDGDKSPDLVMDNPLSQNPDSMWGRFFRNAELERTVDQDLSRLYPEHENYFQTPVCQAMLRRILLLWCLRHPEYGYKQGKILRMHELLAPLLYVLHVDVQCLAHVRKLHEDHFSDKFDGVPFPEGNVVANSRFTVSTSSASANWVATNEEDDHGFQGCETKVASLDELDPETKDIVLLGDAYGAEGELGIVLSERFMEHDAFCMFDALMNGSRGVVAMADYYSPSPAMGSITGLPPVIEASSALYHVLSKVDPHLHSHLVELGVEPQYFALRWLRVLFGREFLLEDLLVIWDEIFASPNGFSIPFGENDRQISFTILTSPRGAFIVGIVVSMILHLRSLLLATKMQHCAYRGCSTSRRT</sequence>
<dbReference type="SUPFAM" id="SSF47923">
    <property type="entry name" value="Ypt/Rab-GAP domain of gyp1p"/>
    <property type="match status" value="2"/>
</dbReference>
<evidence type="ECO:0000259" key="3">
    <source>
        <dbReference type="PROSITE" id="PS50086"/>
    </source>
</evidence>
<keyword evidence="2" id="KW-1133">Transmembrane helix</keyword>
<feature type="domain" description="Rab-GAP TBC" evidence="3">
    <location>
        <begin position="31"/>
        <end position="316"/>
    </location>
</feature>
<protein>
    <recommendedName>
        <fullName evidence="3">Rab-GAP TBC domain-containing protein</fullName>
    </recommendedName>
</protein>
<dbReference type="Pfam" id="PF00566">
    <property type="entry name" value="RabGAP-TBC"/>
    <property type="match status" value="2"/>
</dbReference>
<evidence type="ECO:0000256" key="2">
    <source>
        <dbReference type="SAM" id="Phobius"/>
    </source>
</evidence>
<dbReference type="AlphaFoldDB" id="A0AAV9CPD6"/>
<reference evidence="4" key="1">
    <citation type="journal article" date="2023" name="Nat. Commun.">
        <title>Diploid and tetraploid genomes of Acorus and the evolution of monocots.</title>
        <authorList>
            <person name="Ma L."/>
            <person name="Liu K.W."/>
            <person name="Li Z."/>
            <person name="Hsiao Y.Y."/>
            <person name="Qi Y."/>
            <person name="Fu T."/>
            <person name="Tang G.D."/>
            <person name="Zhang D."/>
            <person name="Sun W.H."/>
            <person name="Liu D.K."/>
            <person name="Li Y."/>
            <person name="Chen G.Z."/>
            <person name="Liu X.D."/>
            <person name="Liao X.Y."/>
            <person name="Jiang Y.T."/>
            <person name="Yu X."/>
            <person name="Hao Y."/>
            <person name="Huang J."/>
            <person name="Zhao X.W."/>
            <person name="Ke S."/>
            <person name="Chen Y.Y."/>
            <person name="Wu W.L."/>
            <person name="Hsu J.L."/>
            <person name="Lin Y.F."/>
            <person name="Huang M.D."/>
            <person name="Li C.Y."/>
            <person name="Huang L."/>
            <person name="Wang Z.W."/>
            <person name="Zhao X."/>
            <person name="Zhong W.Y."/>
            <person name="Peng D.H."/>
            <person name="Ahmad S."/>
            <person name="Lan S."/>
            <person name="Zhang J.S."/>
            <person name="Tsai W.C."/>
            <person name="Van de Peer Y."/>
            <person name="Liu Z.J."/>
        </authorList>
    </citation>
    <scope>NUCLEOTIDE SEQUENCE</scope>
    <source>
        <strain evidence="4">CP</strain>
    </source>
</reference>
<dbReference type="GO" id="GO:0005096">
    <property type="term" value="F:GTPase activator activity"/>
    <property type="evidence" value="ECO:0007669"/>
    <property type="project" value="UniProtKB-KW"/>
</dbReference>
<dbReference type="InterPro" id="IPR035969">
    <property type="entry name" value="Rab-GAP_TBC_sf"/>
</dbReference>
<dbReference type="EMBL" id="JAUJYO010000018">
    <property type="protein sequence ID" value="KAK1290544.1"/>
    <property type="molecule type" value="Genomic_DNA"/>
</dbReference>
<gene>
    <name evidence="4" type="ORF">QJS10_CPB18g00087</name>
</gene>
<name>A0AAV9CPD6_ACOCL</name>
<evidence type="ECO:0000313" key="5">
    <source>
        <dbReference type="Proteomes" id="UP001180020"/>
    </source>
</evidence>
<organism evidence="4 5">
    <name type="scientific">Acorus calamus</name>
    <name type="common">Sweet flag</name>
    <dbReference type="NCBI Taxonomy" id="4465"/>
    <lineage>
        <taxon>Eukaryota</taxon>
        <taxon>Viridiplantae</taxon>
        <taxon>Streptophyta</taxon>
        <taxon>Embryophyta</taxon>
        <taxon>Tracheophyta</taxon>
        <taxon>Spermatophyta</taxon>
        <taxon>Magnoliopsida</taxon>
        <taxon>Liliopsida</taxon>
        <taxon>Acoraceae</taxon>
        <taxon>Acorus</taxon>
    </lineage>
</organism>
<dbReference type="Proteomes" id="UP001180020">
    <property type="component" value="Unassembled WGS sequence"/>
</dbReference>
<reference evidence="4" key="2">
    <citation type="submission" date="2023-06" db="EMBL/GenBank/DDBJ databases">
        <authorList>
            <person name="Ma L."/>
            <person name="Liu K.-W."/>
            <person name="Li Z."/>
            <person name="Hsiao Y.-Y."/>
            <person name="Qi Y."/>
            <person name="Fu T."/>
            <person name="Tang G."/>
            <person name="Zhang D."/>
            <person name="Sun W.-H."/>
            <person name="Liu D.-K."/>
            <person name="Li Y."/>
            <person name="Chen G.-Z."/>
            <person name="Liu X.-D."/>
            <person name="Liao X.-Y."/>
            <person name="Jiang Y.-T."/>
            <person name="Yu X."/>
            <person name="Hao Y."/>
            <person name="Huang J."/>
            <person name="Zhao X.-W."/>
            <person name="Ke S."/>
            <person name="Chen Y.-Y."/>
            <person name="Wu W.-L."/>
            <person name="Hsu J.-L."/>
            <person name="Lin Y.-F."/>
            <person name="Huang M.-D."/>
            <person name="Li C.-Y."/>
            <person name="Huang L."/>
            <person name="Wang Z.-W."/>
            <person name="Zhao X."/>
            <person name="Zhong W.-Y."/>
            <person name="Peng D.-H."/>
            <person name="Ahmad S."/>
            <person name="Lan S."/>
            <person name="Zhang J.-S."/>
            <person name="Tsai W.-C."/>
            <person name="Van De Peer Y."/>
            <person name="Liu Z.-J."/>
        </authorList>
    </citation>
    <scope>NUCLEOTIDE SEQUENCE</scope>
    <source>
        <strain evidence="4">CP</strain>
        <tissue evidence="4">Leaves</tissue>
    </source>
</reference>
<dbReference type="Gene3D" id="1.10.8.270">
    <property type="entry name" value="putative rabgap domain of human tbc1 domain family member 14 like domains"/>
    <property type="match status" value="1"/>
</dbReference>
<keyword evidence="1" id="KW-0343">GTPase activation</keyword>
<evidence type="ECO:0000256" key="1">
    <source>
        <dbReference type="ARBA" id="ARBA00022468"/>
    </source>
</evidence>
<feature type="transmembrane region" description="Helical" evidence="2">
    <location>
        <begin position="340"/>
        <end position="360"/>
    </location>
</feature>